<reference evidence="1 2" key="1">
    <citation type="submission" date="2016-04" db="EMBL/GenBank/DDBJ databases">
        <title>Genome analyses suggest a sexual origin of heterokaryosis in a supposedly ancient asexual fungus.</title>
        <authorList>
            <person name="Ropars J."/>
            <person name="Sedzielewska K."/>
            <person name="Noel J."/>
            <person name="Charron P."/>
            <person name="Farinelli L."/>
            <person name="Marton T."/>
            <person name="Kruger M."/>
            <person name="Pelin A."/>
            <person name="Brachmann A."/>
            <person name="Corradi N."/>
        </authorList>
    </citation>
    <scope>NUCLEOTIDE SEQUENCE [LARGE SCALE GENOMIC DNA]</scope>
    <source>
        <strain evidence="1 2">C2</strain>
    </source>
</reference>
<proteinExistence type="predicted"/>
<dbReference type="EMBL" id="LLXL01000119">
    <property type="protein sequence ID" value="PKK77642.1"/>
    <property type="molecule type" value="Genomic_DNA"/>
</dbReference>
<reference evidence="1 2" key="2">
    <citation type="submission" date="2017-10" db="EMBL/GenBank/DDBJ databases">
        <title>Extensive intraspecific genome diversity in a model arbuscular mycorrhizal fungus.</title>
        <authorList>
            <person name="Chen E.C.H."/>
            <person name="Morin E."/>
            <person name="Baudet D."/>
            <person name="Noel J."/>
            <person name="Ndikumana S."/>
            <person name="Charron P."/>
            <person name="St-Onge C."/>
            <person name="Giorgi J."/>
            <person name="Grigoriev I.V."/>
            <person name="Roux C."/>
            <person name="Martin F.M."/>
            <person name="Corradi N."/>
        </authorList>
    </citation>
    <scope>NUCLEOTIDE SEQUENCE [LARGE SCALE GENOMIC DNA]</scope>
    <source>
        <strain evidence="1 2">C2</strain>
    </source>
</reference>
<dbReference type="Proteomes" id="UP000233469">
    <property type="component" value="Unassembled WGS sequence"/>
</dbReference>
<name>A0A2N1NUR5_9GLOM</name>
<comment type="caution">
    <text evidence="1">The sequence shown here is derived from an EMBL/GenBank/DDBJ whole genome shotgun (WGS) entry which is preliminary data.</text>
</comment>
<accession>A0A2N1NUR5</accession>
<protein>
    <submittedName>
        <fullName evidence="1">Uncharacterized protein</fullName>
    </submittedName>
</protein>
<evidence type="ECO:0000313" key="1">
    <source>
        <dbReference type="EMBL" id="PKK77642.1"/>
    </source>
</evidence>
<evidence type="ECO:0000313" key="2">
    <source>
        <dbReference type="Proteomes" id="UP000233469"/>
    </source>
</evidence>
<dbReference type="AlphaFoldDB" id="A0A2N1NUR5"/>
<organism evidence="1 2">
    <name type="scientific">Rhizophagus irregularis</name>
    <dbReference type="NCBI Taxonomy" id="588596"/>
    <lineage>
        <taxon>Eukaryota</taxon>
        <taxon>Fungi</taxon>
        <taxon>Fungi incertae sedis</taxon>
        <taxon>Mucoromycota</taxon>
        <taxon>Glomeromycotina</taxon>
        <taxon>Glomeromycetes</taxon>
        <taxon>Glomerales</taxon>
        <taxon>Glomeraceae</taxon>
        <taxon>Rhizophagus</taxon>
    </lineage>
</organism>
<gene>
    <name evidence="1" type="ORF">RhiirC2_731561</name>
</gene>
<sequence>MNIRFKYKKGKPVEIFFKGNNVNALKKQIKSELKKLAERMLIDKKFATSYNEPIVVETGHTHLFLINIGMFMTDIFAGDITIYSRISGL</sequence>